<accession>A0A0F0L3J9</accession>
<evidence type="ECO:0000313" key="9">
    <source>
        <dbReference type="EMBL" id="KJL26111.1"/>
    </source>
</evidence>
<dbReference type="GO" id="GO:0022857">
    <property type="term" value="F:transmembrane transporter activity"/>
    <property type="evidence" value="ECO:0007669"/>
    <property type="project" value="InterPro"/>
</dbReference>
<dbReference type="GO" id="GO:0033214">
    <property type="term" value="P:siderophore-iron import into cell"/>
    <property type="evidence" value="ECO:0007669"/>
    <property type="project" value="TreeGrafter"/>
</dbReference>
<keyword evidence="7 8" id="KW-0472">Membrane</keyword>
<dbReference type="AlphaFoldDB" id="A0A0F0L3J9"/>
<dbReference type="PANTHER" id="PTHR30472:SF1">
    <property type="entry name" value="FE(3+) DICITRATE TRANSPORT SYSTEM PERMEASE PROTEIN FECC-RELATED"/>
    <property type="match status" value="1"/>
</dbReference>
<keyword evidence="5 8" id="KW-0812">Transmembrane</keyword>
<comment type="subcellular location">
    <subcellularLocation>
        <location evidence="1">Cell membrane</location>
        <topology evidence="1">Multi-pass membrane protein</topology>
    </subcellularLocation>
</comment>
<keyword evidence="3" id="KW-0813">Transport</keyword>
<evidence type="ECO:0000256" key="4">
    <source>
        <dbReference type="ARBA" id="ARBA00022475"/>
    </source>
</evidence>
<feature type="transmembrane region" description="Helical" evidence="8">
    <location>
        <begin position="77"/>
        <end position="96"/>
    </location>
</feature>
<feature type="transmembrane region" description="Helical" evidence="8">
    <location>
        <begin position="253"/>
        <end position="279"/>
    </location>
</feature>
<dbReference type="CDD" id="cd06550">
    <property type="entry name" value="TM_ABC_iron-siderophores_like"/>
    <property type="match status" value="1"/>
</dbReference>
<evidence type="ECO:0000256" key="5">
    <source>
        <dbReference type="ARBA" id="ARBA00022692"/>
    </source>
</evidence>
<keyword evidence="4" id="KW-1003">Cell membrane</keyword>
<keyword evidence="6 8" id="KW-1133">Transmembrane helix</keyword>
<evidence type="ECO:0000256" key="1">
    <source>
        <dbReference type="ARBA" id="ARBA00004651"/>
    </source>
</evidence>
<dbReference type="GO" id="GO:0005886">
    <property type="term" value="C:plasma membrane"/>
    <property type="evidence" value="ECO:0007669"/>
    <property type="project" value="UniProtKB-SubCell"/>
</dbReference>
<evidence type="ECO:0000256" key="8">
    <source>
        <dbReference type="SAM" id="Phobius"/>
    </source>
</evidence>
<dbReference type="Gene3D" id="1.10.3470.10">
    <property type="entry name" value="ABC transporter involved in vitamin B12 uptake, BtuC"/>
    <property type="match status" value="1"/>
</dbReference>
<evidence type="ECO:0000313" key="10">
    <source>
        <dbReference type="Proteomes" id="UP000033725"/>
    </source>
</evidence>
<sequence>MSSEPVVVARRRTPLAASRFPTRFGIALVVALLAISLASSLAVGARFVPLDEVVLSLFGTGDQNVLNIVGELRVTRTVNAVICGVALGAAGVLMQALTRNPIADPGMLGVSAGASFGVVAGMSVLGALGVGGTIWLALAGAALASAVIFWFSGTRFASGSPVRLILAGVAFSAILAGLSQAIVLTDETVLDAFRFWRVGSLTARPVEEALPLVAFIVVGVILALLLGPALNLMALGDDSAIALGVKPGVVRALVLVAVTLLCGTATAIAGPIAFVGLVIPHLLRRLVGSDLRIVLPLSLLAAPAMLLLADTLGRVIGGGGEVQVGIVTALIGGPLLIAFVVGKRTAGIS</sequence>
<dbReference type="SUPFAM" id="SSF81345">
    <property type="entry name" value="ABC transporter involved in vitamin B12 uptake, BtuC"/>
    <property type="match status" value="1"/>
</dbReference>
<dbReference type="PATRIC" id="fig|82380.10.peg.331"/>
<dbReference type="EMBL" id="JYIV01000013">
    <property type="protein sequence ID" value="KJL26111.1"/>
    <property type="molecule type" value="Genomic_DNA"/>
</dbReference>
<protein>
    <submittedName>
        <fullName evidence="9">Ferric enterobactin transport system permease protein FepD</fullName>
    </submittedName>
</protein>
<evidence type="ECO:0000256" key="3">
    <source>
        <dbReference type="ARBA" id="ARBA00022448"/>
    </source>
</evidence>
<feature type="transmembrane region" description="Helical" evidence="8">
    <location>
        <begin position="209"/>
        <end position="232"/>
    </location>
</feature>
<dbReference type="PANTHER" id="PTHR30472">
    <property type="entry name" value="FERRIC ENTEROBACTIN TRANSPORT SYSTEM PERMEASE PROTEIN"/>
    <property type="match status" value="1"/>
</dbReference>
<dbReference type="Pfam" id="PF01032">
    <property type="entry name" value="FecCD"/>
    <property type="match status" value="1"/>
</dbReference>
<proteinExistence type="inferred from homology"/>
<feature type="transmembrane region" description="Helical" evidence="8">
    <location>
        <begin position="108"/>
        <end position="128"/>
    </location>
</feature>
<dbReference type="Proteomes" id="UP000033725">
    <property type="component" value="Unassembled WGS sequence"/>
</dbReference>
<name>A0A0F0L3J9_9MICO</name>
<evidence type="ECO:0000256" key="6">
    <source>
        <dbReference type="ARBA" id="ARBA00022989"/>
    </source>
</evidence>
<dbReference type="InterPro" id="IPR037294">
    <property type="entry name" value="ABC_BtuC-like"/>
</dbReference>
<reference evidence="9 10" key="1">
    <citation type="submission" date="2015-02" db="EMBL/GenBank/DDBJ databases">
        <title>Draft genome sequences of ten Microbacterium spp. with emphasis on heavy metal contaminated environments.</title>
        <authorList>
            <person name="Corretto E."/>
        </authorList>
    </citation>
    <scope>NUCLEOTIDE SEQUENCE [LARGE SCALE GENOMIC DNA]</scope>
    <source>
        <strain evidence="9 10">BEL163</strain>
    </source>
</reference>
<organism evidence="9 10">
    <name type="scientific">Microbacterium oxydans</name>
    <dbReference type="NCBI Taxonomy" id="82380"/>
    <lineage>
        <taxon>Bacteria</taxon>
        <taxon>Bacillati</taxon>
        <taxon>Actinomycetota</taxon>
        <taxon>Actinomycetes</taxon>
        <taxon>Micrococcales</taxon>
        <taxon>Microbacteriaceae</taxon>
        <taxon>Microbacterium</taxon>
    </lineage>
</organism>
<comment type="caution">
    <text evidence="9">The sequence shown here is derived from an EMBL/GenBank/DDBJ whole genome shotgun (WGS) entry which is preliminary data.</text>
</comment>
<comment type="similarity">
    <text evidence="2">Belongs to the binding-protein-dependent transport system permease family. FecCD subfamily.</text>
</comment>
<dbReference type="InterPro" id="IPR000522">
    <property type="entry name" value="ABC_transptr_permease_BtuC"/>
</dbReference>
<feature type="transmembrane region" description="Helical" evidence="8">
    <location>
        <begin position="164"/>
        <end position="184"/>
    </location>
</feature>
<feature type="transmembrane region" description="Helical" evidence="8">
    <location>
        <begin position="324"/>
        <end position="342"/>
    </location>
</feature>
<gene>
    <name evidence="9" type="primary">fepD</name>
    <name evidence="9" type="ORF">RN51_00331</name>
</gene>
<dbReference type="OrthoDB" id="9782305at2"/>
<evidence type="ECO:0000256" key="2">
    <source>
        <dbReference type="ARBA" id="ARBA00007935"/>
    </source>
</evidence>
<feature type="transmembrane region" description="Helical" evidence="8">
    <location>
        <begin position="134"/>
        <end position="152"/>
    </location>
</feature>
<evidence type="ECO:0000256" key="7">
    <source>
        <dbReference type="ARBA" id="ARBA00023136"/>
    </source>
</evidence>
<dbReference type="RefSeq" id="WP_082066242.1">
    <property type="nucleotide sequence ID" value="NZ_JYIV01000013.1"/>
</dbReference>